<dbReference type="Proteomes" id="UP000706039">
    <property type="component" value="Unassembled WGS sequence"/>
</dbReference>
<keyword evidence="2" id="KW-1185">Reference proteome</keyword>
<gene>
    <name evidence="1" type="ORF">K7G82_23135</name>
</gene>
<accession>A0ABS7PVB9</accession>
<evidence type="ECO:0000313" key="1">
    <source>
        <dbReference type="EMBL" id="MBY8825216.1"/>
    </source>
</evidence>
<dbReference type="SUPFAM" id="SSF48613">
    <property type="entry name" value="Heme oxygenase-like"/>
    <property type="match status" value="1"/>
</dbReference>
<comment type="caution">
    <text evidence="1">The sequence shown here is derived from an EMBL/GenBank/DDBJ whole genome shotgun (WGS) entry which is preliminary data.</text>
</comment>
<dbReference type="EMBL" id="JAINVV010000011">
    <property type="protein sequence ID" value="MBY8825216.1"/>
    <property type="molecule type" value="Genomic_DNA"/>
</dbReference>
<organism evidence="1 2">
    <name type="scientific">Sphingomonas colocasiae</name>
    <dbReference type="NCBI Taxonomy" id="1848973"/>
    <lineage>
        <taxon>Bacteria</taxon>
        <taxon>Pseudomonadati</taxon>
        <taxon>Pseudomonadota</taxon>
        <taxon>Alphaproteobacteria</taxon>
        <taxon>Sphingomonadales</taxon>
        <taxon>Sphingomonadaceae</taxon>
        <taxon>Sphingomonas</taxon>
    </lineage>
</organism>
<dbReference type="CDD" id="cd19166">
    <property type="entry name" value="HemeO-bac"/>
    <property type="match status" value="1"/>
</dbReference>
<name>A0ABS7PVB9_9SPHN</name>
<reference evidence="1 2" key="1">
    <citation type="submission" date="2021-08" db="EMBL/GenBank/DDBJ databases">
        <authorList>
            <person name="Tuo L."/>
        </authorList>
    </citation>
    <scope>NUCLEOTIDE SEQUENCE [LARGE SCALE GENOMIC DNA]</scope>
    <source>
        <strain evidence="1 2">JCM 31229</strain>
    </source>
</reference>
<dbReference type="Pfam" id="PF01126">
    <property type="entry name" value="Heme_oxygenase"/>
    <property type="match status" value="1"/>
</dbReference>
<dbReference type="InterPro" id="IPR016053">
    <property type="entry name" value="Haem_Oase-like"/>
</dbReference>
<evidence type="ECO:0000313" key="2">
    <source>
        <dbReference type="Proteomes" id="UP000706039"/>
    </source>
</evidence>
<proteinExistence type="predicted"/>
<sequence length="191" mass="20478">MTAPLSQRLKSMTGETHDRLDRRIMAAEPFADIANYRRFLAVQYAFHRDLDALYADPVLASLLPDLSARNRLERIGADLADLDAPVPAADGTAPFAPGAIELPPALGWLYVAEGSNLGAAFLYKAAAALGLDGDRGARHLAGHPDGRARHWRAFTGALDGLSLSGAEDARVIDGARAAFTRVHALVERHFA</sequence>
<dbReference type="InterPro" id="IPR016084">
    <property type="entry name" value="Haem_Oase-like_multi-hlx"/>
</dbReference>
<protein>
    <submittedName>
        <fullName evidence="1">Biliverdin-producing heme oxygenase</fullName>
    </submittedName>
</protein>
<dbReference type="Gene3D" id="1.20.910.10">
    <property type="entry name" value="Heme oxygenase-like"/>
    <property type="match status" value="1"/>
</dbReference>